<keyword evidence="4" id="KW-0472">Membrane</keyword>
<keyword evidence="4" id="KW-0812">Transmembrane</keyword>
<feature type="transmembrane region" description="Helical" evidence="4">
    <location>
        <begin position="101"/>
        <end position="120"/>
    </location>
</feature>
<feature type="transmembrane region" description="Helical" evidence="4">
    <location>
        <begin position="186"/>
        <end position="207"/>
    </location>
</feature>
<dbReference type="EMBL" id="MU003804">
    <property type="protein sequence ID" value="KAF2720016.1"/>
    <property type="molecule type" value="Genomic_DNA"/>
</dbReference>
<dbReference type="PANTHER" id="PTHR11360">
    <property type="entry name" value="MONOCARBOXYLATE TRANSPORTER"/>
    <property type="match status" value="1"/>
</dbReference>
<dbReference type="AlphaFoldDB" id="A0A9P4UP22"/>
<feature type="transmembrane region" description="Helical" evidence="4">
    <location>
        <begin position="219"/>
        <end position="241"/>
    </location>
</feature>
<feature type="transmembrane region" description="Helical" evidence="4">
    <location>
        <begin position="58"/>
        <end position="81"/>
    </location>
</feature>
<evidence type="ECO:0000313" key="6">
    <source>
        <dbReference type="Proteomes" id="UP000799441"/>
    </source>
</evidence>
<comment type="caution">
    <text evidence="5">The sequence shown here is derived from an EMBL/GenBank/DDBJ whole genome shotgun (WGS) entry which is preliminary data.</text>
</comment>
<dbReference type="OrthoDB" id="6509908at2759"/>
<feature type="transmembrane region" description="Helical" evidence="4">
    <location>
        <begin position="323"/>
        <end position="346"/>
    </location>
</feature>
<feature type="transmembrane region" description="Helical" evidence="4">
    <location>
        <begin position="391"/>
        <end position="416"/>
    </location>
</feature>
<feature type="transmembrane region" description="Helical" evidence="4">
    <location>
        <begin position="352"/>
        <end position="370"/>
    </location>
</feature>
<dbReference type="PANTHER" id="PTHR11360:SF234">
    <property type="entry name" value="MFS-TYPE TRANSPORTER DBAD-RELATED"/>
    <property type="match status" value="1"/>
</dbReference>
<feature type="compositionally biased region" description="Polar residues" evidence="3">
    <location>
        <begin position="1"/>
        <end position="14"/>
    </location>
</feature>
<dbReference type="SUPFAM" id="SSF103473">
    <property type="entry name" value="MFS general substrate transporter"/>
    <property type="match status" value="1"/>
</dbReference>
<feature type="transmembrane region" description="Helical" evidence="4">
    <location>
        <begin position="127"/>
        <end position="146"/>
    </location>
</feature>
<dbReference type="InterPro" id="IPR050327">
    <property type="entry name" value="Proton-linked_MCT"/>
</dbReference>
<protein>
    <submittedName>
        <fullName evidence="5">MFS general substrate transporter</fullName>
    </submittedName>
</protein>
<sequence>MASPTPSRKLSTIGYTEKEAHEQSDDDQDSDKNSDQSTGYLPTCSTSTKHGQPPNGGLLAWLQVLASFLLCFNSWGTINSFGTFQTYYETEILSALSHSDISLIGSVQSFLLLAVGFLIGPLYDKGYAYHLVVTGSILAVFSQMMVSLCTKYWQVFLAQGLGLGIGAGCLFVPAIAILSAHFSTRLALATGIAASGGGAGGIMYPILLRQAQMHVGFAWAVRINGFVMVGTLLIACCFYRFESVARKVRKLFDCSAFKEPPYTLLAAGVSIGVAGVYVPYYYVQDFAISDGLVNKELGFYLLSVMNASGVVGRLLLNSLADRYMPLAVLAITITTTCILGFCFMAISNLEGVLVLTILYGFFSGAFISLPPSAIMEMTEDITMIGTRLGQLYGVASAGMLLGTPISGLILSTVASFSTRLSEVAVNTTDQSPHLSLTNEPPLCLRADHTWALFQPEADVLHSAVKHGKAV</sequence>
<evidence type="ECO:0000256" key="2">
    <source>
        <dbReference type="ARBA" id="ARBA00006727"/>
    </source>
</evidence>
<accession>A0A9P4UP22</accession>
<dbReference type="Pfam" id="PF07690">
    <property type="entry name" value="MFS_1"/>
    <property type="match status" value="1"/>
</dbReference>
<gene>
    <name evidence="5" type="ORF">K431DRAFT_330532</name>
</gene>
<feature type="transmembrane region" description="Helical" evidence="4">
    <location>
        <begin position="262"/>
        <end position="282"/>
    </location>
</feature>
<dbReference type="InterPro" id="IPR011701">
    <property type="entry name" value="MFS"/>
</dbReference>
<dbReference type="Gene3D" id="1.20.1250.20">
    <property type="entry name" value="MFS general substrate transporter like domains"/>
    <property type="match status" value="2"/>
</dbReference>
<feature type="compositionally biased region" description="Polar residues" evidence="3">
    <location>
        <begin position="38"/>
        <end position="50"/>
    </location>
</feature>
<proteinExistence type="inferred from homology"/>
<dbReference type="Proteomes" id="UP000799441">
    <property type="component" value="Unassembled WGS sequence"/>
</dbReference>
<comment type="subcellular location">
    <subcellularLocation>
        <location evidence="1">Membrane</location>
        <topology evidence="1">Multi-pass membrane protein</topology>
    </subcellularLocation>
</comment>
<keyword evidence="6" id="KW-1185">Reference proteome</keyword>
<feature type="transmembrane region" description="Helical" evidence="4">
    <location>
        <begin position="297"/>
        <end position="316"/>
    </location>
</feature>
<dbReference type="GO" id="GO:0022857">
    <property type="term" value="F:transmembrane transporter activity"/>
    <property type="evidence" value="ECO:0007669"/>
    <property type="project" value="InterPro"/>
</dbReference>
<evidence type="ECO:0000256" key="3">
    <source>
        <dbReference type="SAM" id="MobiDB-lite"/>
    </source>
</evidence>
<name>A0A9P4UP22_9PEZI</name>
<evidence type="ECO:0000313" key="5">
    <source>
        <dbReference type="EMBL" id="KAF2720016.1"/>
    </source>
</evidence>
<organism evidence="5 6">
    <name type="scientific">Polychaeton citri CBS 116435</name>
    <dbReference type="NCBI Taxonomy" id="1314669"/>
    <lineage>
        <taxon>Eukaryota</taxon>
        <taxon>Fungi</taxon>
        <taxon>Dikarya</taxon>
        <taxon>Ascomycota</taxon>
        <taxon>Pezizomycotina</taxon>
        <taxon>Dothideomycetes</taxon>
        <taxon>Dothideomycetidae</taxon>
        <taxon>Capnodiales</taxon>
        <taxon>Capnodiaceae</taxon>
        <taxon>Polychaeton</taxon>
    </lineage>
</organism>
<evidence type="ECO:0000256" key="4">
    <source>
        <dbReference type="SAM" id="Phobius"/>
    </source>
</evidence>
<dbReference type="GO" id="GO:0016020">
    <property type="term" value="C:membrane"/>
    <property type="evidence" value="ECO:0007669"/>
    <property type="project" value="UniProtKB-SubCell"/>
</dbReference>
<feature type="transmembrane region" description="Helical" evidence="4">
    <location>
        <begin position="152"/>
        <end position="179"/>
    </location>
</feature>
<keyword evidence="4" id="KW-1133">Transmembrane helix</keyword>
<evidence type="ECO:0000256" key="1">
    <source>
        <dbReference type="ARBA" id="ARBA00004141"/>
    </source>
</evidence>
<comment type="similarity">
    <text evidence="2">Belongs to the major facilitator superfamily. Monocarboxylate porter (TC 2.A.1.13) family.</text>
</comment>
<reference evidence="5" key="1">
    <citation type="journal article" date="2020" name="Stud. Mycol.">
        <title>101 Dothideomycetes genomes: a test case for predicting lifestyles and emergence of pathogens.</title>
        <authorList>
            <person name="Haridas S."/>
            <person name="Albert R."/>
            <person name="Binder M."/>
            <person name="Bloem J."/>
            <person name="Labutti K."/>
            <person name="Salamov A."/>
            <person name="Andreopoulos B."/>
            <person name="Baker S."/>
            <person name="Barry K."/>
            <person name="Bills G."/>
            <person name="Bluhm B."/>
            <person name="Cannon C."/>
            <person name="Castanera R."/>
            <person name="Culley D."/>
            <person name="Daum C."/>
            <person name="Ezra D."/>
            <person name="Gonzalez J."/>
            <person name="Henrissat B."/>
            <person name="Kuo A."/>
            <person name="Liang C."/>
            <person name="Lipzen A."/>
            <person name="Lutzoni F."/>
            <person name="Magnuson J."/>
            <person name="Mondo S."/>
            <person name="Nolan M."/>
            <person name="Ohm R."/>
            <person name="Pangilinan J."/>
            <person name="Park H.-J."/>
            <person name="Ramirez L."/>
            <person name="Alfaro M."/>
            <person name="Sun H."/>
            <person name="Tritt A."/>
            <person name="Yoshinaga Y."/>
            <person name="Zwiers L.-H."/>
            <person name="Turgeon B."/>
            <person name="Goodwin S."/>
            <person name="Spatafora J."/>
            <person name="Crous P."/>
            <person name="Grigoriev I."/>
        </authorList>
    </citation>
    <scope>NUCLEOTIDE SEQUENCE</scope>
    <source>
        <strain evidence="5">CBS 116435</strain>
    </source>
</reference>
<feature type="region of interest" description="Disordered" evidence="3">
    <location>
        <begin position="1"/>
        <end position="50"/>
    </location>
</feature>
<dbReference type="InterPro" id="IPR036259">
    <property type="entry name" value="MFS_trans_sf"/>
</dbReference>